<evidence type="ECO:0000313" key="2">
    <source>
        <dbReference type="Proteomes" id="UP000000311"/>
    </source>
</evidence>
<dbReference type="AlphaFoldDB" id="E1ZYE1"/>
<proteinExistence type="predicted"/>
<keyword evidence="2" id="KW-1185">Reference proteome</keyword>
<dbReference type="EMBL" id="GL435204">
    <property type="protein sequence ID" value="EFN73840.1"/>
    <property type="molecule type" value="Genomic_DNA"/>
</dbReference>
<reference evidence="1 2" key="1">
    <citation type="journal article" date="2010" name="Science">
        <title>Genomic comparison of the ants Camponotus floridanus and Harpegnathos saltator.</title>
        <authorList>
            <person name="Bonasio R."/>
            <person name="Zhang G."/>
            <person name="Ye C."/>
            <person name="Mutti N.S."/>
            <person name="Fang X."/>
            <person name="Qin N."/>
            <person name="Donahue G."/>
            <person name="Yang P."/>
            <person name="Li Q."/>
            <person name="Li C."/>
            <person name="Zhang P."/>
            <person name="Huang Z."/>
            <person name="Berger S.L."/>
            <person name="Reinberg D."/>
            <person name="Wang J."/>
            <person name="Liebig J."/>
        </authorList>
    </citation>
    <scope>NUCLEOTIDE SEQUENCE [LARGE SCALE GENOMIC DNA]</scope>
    <source>
        <strain evidence="2">C129</strain>
    </source>
</reference>
<dbReference type="InParanoid" id="E1ZYE1"/>
<organism evidence="2">
    <name type="scientific">Camponotus floridanus</name>
    <name type="common">Florida carpenter ant</name>
    <dbReference type="NCBI Taxonomy" id="104421"/>
    <lineage>
        <taxon>Eukaryota</taxon>
        <taxon>Metazoa</taxon>
        <taxon>Ecdysozoa</taxon>
        <taxon>Arthropoda</taxon>
        <taxon>Hexapoda</taxon>
        <taxon>Insecta</taxon>
        <taxon>Pterygota</taxon>
        <taxon>Neoptera</taxon>
        <taxon>Endopterygota</taxon>
        <taxon>Hymenoptera</taxon>
        <taxon>Apocrita</taxon>
        <taxon>Aculeata</taxon>
        <taxon>Formicoidea</taxon>
        <taxon>Formicidae</taxon>
        <taxon>Formicinae</taxon>
        <taxon>Camponotus</taxon>
    </lineage>
</organism>
<sequence>MNTSIADAYLNHRVRDVTGERPNTAINIPTSSTTARSIATSDRRRACCPVTAEHFDLLDSTVVPSHIIGKSNKVEKSFSRNNYMHYRCLHCYEYVANIRVVREFRNFFAVSHLEFTYPVFALYFILPRIELQDVLKKYSNAQIWQKQDD</sequence>
<name>E1ZYE1_CAMFO</name>
<protein>
    <submittedName>
        <fullName evidence="1">Uncharacterized protein</fullName>
    </submittedName>
</protein>
<dbReference type="Proteomes" id="UP000000311">
    <property type="component" value="Unassembled WGS sequence"/>
</dbReference>
<evidence type="ECO:0000313" key="1">
    <source>
        <dbReference type="EMBL" id="EFN73840.1"/>
    </source>
</evidence>
<gene>
    <name evidence="1" type="ORF">EAG_06482</name>
</gene>
<accession>E1ZYE1</accession>